<dbReference type="GO" id="GO:0016987">
    <property type="term" value="F:sigma factor activity"/>
    <property type="evidence" value="ECO:0007669"/>
    <property type="project" value="UniProtKB-KW"/>
</dbReference>
<dbReference type="InterPro" id="IPR013249">
    <property type="entry name" value="RNA_pol_sigma70_r4_t2"/>
</dbReference>
<evidence type="ECO:0000313" key="6">
    <source>
        <dbReference type="EMBL" id="RKD90603.1"/>
    </source>
</evidence>
<evidence type="ECO:0000256" key="1">
    <source>
        <dbReference type="ARBA" id="ARBA00010641"/>
    </source>
</evidence>
<keyword evidence="4" id="KW-0804">Transcription</keyword>
<dbReference type="SUPFAM" id="SSF88946">
    <property type="entry name" value="Sigma2 domain of RNA polymerase sigma factors"/>
    <property type="match status" value="1"/>
</dbReference>
<keyword evidence="3" id="KW-0731">Sigma factor</keyword>
<dbReference type="EMBL" id="RAPN01000001">
    <property type="protein sequence ID" value="RKD90603.1"/>
    <property type="molecule type" value="Genomic_DNA"/>
</dbReference>
<accession>A0A419W582</accession>
<evidence type="ECO:0000256" key="4">
    <source>
        <dbReference type="ARBA" id="ARBA00023163"/>
    </source>
</evidence>
<dbReference type="Proteomes" id="UP000283387">
    <property type="component" value="Unassembled WGS sequence"/>
</dbReference>
<dbReference type="Gene3D" id="1.10.10.10">
    <property type="entry name" value="Winged helix-like DNA-binding domain superfamily/Winged helix DNA-binding domain"/>
    <property type="match status" value="1"/>
</dbReference>
<dbReference type="Pfam" id="PF08281">
    <property type="entry name" value="Sigma70_r4_2"/>
    <property type="match status" value="1"/>
</dbReference>
<dbReference type="InterPro" id="IPR014284">
    <property type="entry name" value="RNA_pol_sigma-70_dom"/>
</dbReference>
<name>A0A419W582_9BACT</name>
<evidence type="ECO:0000259" key="5">
    <source>
        <dbReference type="PROSITE" id="PS00622"/>
    </source>
</evidence>
<comment type="caution">
    <text evidence="6">The sequence shown here is derived from an EMBL/GenBank/DDBJ whole genome shotgun (WGS) entry which is preliminary data.</text>
</comment>
<dbReference type="Gene3D" id="1.10.1740.10">
    <property type="match status" value="1"/>
</dbReference>
<dbReference type="InterPro" id="IPR007627">
    <property type="entry name" value="RNA_pol_sigma70_r2"/>
</dbReference>
<dbReference type="RefSeq" id="WP_120271996.1">
    <property type="nucleotide sequence ID" value="NZ_RAPN01000001.1"/>
</dbReference>
<dbReference type="InterPro" id="IPR039425">
    <property type="entry name" value="RNA_pol_sigma-70-like"/>
</dbReference>
<dbReference type="OrthoDB" id="9780326at2"/>
<feature type="domain" description="HTH luxR-type" evidence="5">
    <location>
        <begin position="128"/>
        <end position="155"/>
    </location>
</feature>
<dbReference type="InterPro" id="IPR013325">
    <property type="entry name" value="RNA_pol_sigma_r2"/>
</dbReference>
<dbReference type="SUPFAM" id="SSF88659">
    <property type="entry name" value="Sigma3 and sigma4 domains of RNA polymerase sigma factors"/>
    <property type="match status" value="1"/>
</dbReference>
<proteinExistence type="inferred from homology"/>
<dbReference type="AlphaFoldDB" id="A0A419W582"/>
<dbReference type="GO" id="GO:0006352">
    <property type="term" value="P:DNA-templated transcription initiation"/>
    <property type="evidence" value="ECO:0007669"/>
    <property type="project" value="InterPro"/>
</dbReference>
<organism evidence="6 7">
    <name type="scientific">Mangrovibacterium diazotrophicum</name>
    <dbReference type="NCBI Taxonomy" id="1261403"/>
    <lineage>
        <taxon>Bacteria</taxon>
        <taxon>Pseudomonadati</taxon>
        <taxon>Bacteroidota</taxon>
        <taxon>Bacteroidia</taxon>
        <taxon>Marinilabiliales</taxon>
        <taxon>Prolixibacteraceae</taxon>
        <taxon>Mangrovibacterium</taxon>
    </lineage>
</organism>
<dbReference type="InterPro" id="IPR036388">
    <property type="entry name" value="WH-like_DNA-bd_sf"/>
</dbReference>
<dbReference type="PROSITE" id="PS00622">
    <property type="entry name" value="HTH_LUXR_1"/>
    <property type="match status" value="1"/>
</dbReference>
<dbReference type="InterPro" id="IPR000792">
    <property type="entry name" value="Tscrpt_reg_LuxR_C"/>
</dbReference>
<dbReference type="NCBIfam" id="TIGR02937">
    <property type="entry name" value="sigma70-ECF"/>
    <property type="match status" value="1"/>
</dbReference>
<keyword evidence="7" id="KW-1185">Reference proteome</keyword>
<gene>
    <name evidence="6" type="ORF">BC643_0943</name>
</gene>
<reference evidence="6 7" key="1">
    <citation type="submission" date="2018-09" db="EMBL/GenBank/DDBJ databases">
        <title>Genomic Encyclopedia of Archaeal and Bacterial Type Strains, Phase II (KMG-II): from individual species to whole genera.</title>
        <authorList>
            <person name="Goeker M."/>
        </authorList>
    </citation>
    <scope>NUCLEOTIDE SEQUENCE [LARGE SCALE GENOMIC DNA]</scope>
    <source>
        <strain evidence="6 7">DSM 27148</strain>
    </source>
</reference>
<dbReference type="Pfam" id="PF04542">
    <property type="entry name" value="Sigma70_r2"/>
    <property type="match status" value="1"/>
</dbReference>
<dbReference type="InterPro" id="IPR013324">
    <property type="entry name" value="RNA_pol_sigma_r3/r4-like"/>
</dbReference>
<evidence type="ECO:0000256" key="3">
    <source>
        <dbReference type="ARBA" id="ARBA00023082"/>
    </source>
</evidence>
<dbReference type="PANTHER" id="PTHR43133">
    <property type="entry name" value="RNA POLYMERASE ECF-TYPE SIGMA FACTO"/>
    <property type="match status" value="1"/>
</dbReference>
<evidence type="ECO:0000256" key="2">
    <source>
        <dbReference type="ARBA" id="ARBA00023015"/>
    </source>
</evidence>
<sequence>MIDDKLTDQFLKLVEENKKLIFKVSRMFCSFEADRSDLFQEIVANLWKAYPRFNGRSKLSTWIYRVALNTAISWFRDYSNQKNHIEYTDWVPGIETGETLDEITELLYAAIGHLGKVDKAIIMLQLEGYSYDDISEIIGLSRTNVATKINRIKQKLKNHLSNN</sequence>
<comment type="similarity">
    <text evidence="1">Belongs to the sigma-70 factor family. ECF subfamily.</text>
</comment>
<protein>
    <submittedName>
        <fullName evidence="6">RNA polymerase sigma-70 factor (ECF subfamily)</fullName>
    </submittedName>
</protein>
<evidence type="ECO:0000313" key="7">
    <source>
        <dbReference type="Proteomes" id="UP000283387"/>
    </source>
</evidence>
<dbReference type="PANTHER" id="PTHR43133:SF45">
    <property type="entry name" value="RNA POLYMERASE ECF-TYPE SIGMA FACTOR"/>
    <property type="match status" value="1"/>
</dbReference>
<dbReference type="GO" id="GO:0003677">
    <property type="term" value="F:DNA binding"/>
    <property type="evidence" value="ECO:0007669"/>
    <property type="project" value="InterPro"/>
</dbReference>
<keyword evidence="2" id="KW-0805">Transcription regulation</keyword>